<dbReference type="EMBL" id="MU276066">
    <property type="protein sequence ID" value="KAI0042433.1"/>
    <property type="molecule type" value="Genomic_DNA"/>
</dbReference>
<reference evidence="1" key="1">
    <citation type="submission" date="2021-02" db="EMBL/GenBank/DDBJ databases">
        <authorList>
            <consortium name="DOE Joint Genome Institute"/>
            <person name="Ahrendt S."/>
            <person name="Looney B.P."/>
            <person name="Miyauchi S."/>
            <person name="Morin E."/>
            <person name="Drula E."/>
            <person name="Courty P.E."/>
            <person name="Chicoki N."/>
            <person name="Fauchery L."/>
            <person name="Kohler A."/>
            <person name="Kuo A."/>
            <person name="Labutti K."/>
            <person name="Pangilinan J."/>
            <person name="Lipzen A."/>
            <person name="Riley R."/>
            <person name="Andreopoulos W."/>
            <person name="He G."/>
            <person name="Johnson J."/>
            <person name="Barry K.W."/>
            <person name="Grigoriev I.V."/>
            <person name="Nagy L."/>
            <person name="Hibbett D."/>
            <person name="Henrissat B."/>
            <person name="Matheny P.B."/>
            <person name="Labbe J."/>
            <person name="Martin F."/>
        </authorList>
    </citation>
    <scope>NUCLEOTIDE SEQUENCE</scope>
    <source>
        <strain evidence="1">FP105234-sp</strain>
    </source>
</reference>
<organism evidence="1 2">
    <name type="scientific">Auriscalpium vulgare</name>
    <dbReference type="NCBI Taxonomy" id="40419"/>
    <lineage>
        <taxon>Eukaryota</taxon>
        <taxon>Fungi</taxon>
        <taxon>Dikarya</taxon>
        <taxon>Basidiomycota</taxon>
        <taxon>Agaricomycotina</taxon>
        <taxon>Agaricomycetes</taxon>
        <taxon>Russulales</taxon>
        <taxon>Auriscalpiaceae</taxon>
        <taxon>Auriscalpium</taxon>
    </lineage>
</organism>
<sequence>MYPAQKAIILCAFSGPFWSHQFRQQVELNVEDEDVVNAAEGDLDLLEEEPEDAEAAAPGEGQEDAAAAPAQAIQDDVDLRDSPLPGHMEDLYLATQDLPVLTARWSGVYEMETLESRRYLAAIHARLRVIPEEYGTDQAWC</sequence>
<protein>
    <submittedName>
        <fullName evidence="1">Uncharacterized protein</fullName>
    </submittedName>
</protein>
<evidence type="ECO:0000313" key="1">
    <source>
        <dbReference type="EMBL" id="KAI0042433.1"/>
    </source>
</evidence>
<reference evidence="1" key="2">
    <citation type="journal article" date="2022" name="New Phytol.">
        <title>Evolutionary transition to the ectomycorrhizal habit in the genomes of a hyperdiverse lineage of mushroom-forming fungi.</title>
        <authorList>
            <person name="Looney B."/>
            <person name="Miyauchi S."/>
            <person name="Morin E."/>
            <person name="Drula E."/>
            <person name="Courty P.E."/>
            <person name="Kohler A."/>
            <person name="Kuo A."/>
            <person name="LaButti K."/>
            <person name="Pangilinan J."/>
            <person name="Lipzen A."/>
            <person name="Riley R."/>
            <person name="Andreopoulos W."/>
            <person name="He G."/>
            <person name="Johnson J."/>
            <person name="Nolan M."/>
            <person name="Tritt A."/>
            <person name="Barry K.W."/>
            <person name="Grigoriev I.V."/>
            <person name="Nagy L.G."/>
            <person name="Hibbett D."/>
            <person name="Henrissat B."/>
            <person name="Matheny P.B."/>
            <person name="Labbe J."/>
            <person name="Martin F.M."/>
        </authorList>
    </citation>
    <scope>NUCLEOTIDE SEQUENCE</scope>
    <source>
        <strain evidence="1">FP105234-sp</strain>
    </source>
</reference>
<name>A0ACB8REB8_9AGAM</name>
<comment type="caution">
    <text evidence="1">The sequence shown here is derived from an EMBL/GenBank/DDBJ whole genome shotgun (WGS) entry which is preliminary data.</text>
</comment>
<evidence type="ECO:0000313" key="2">
    <source>
        <dbReference type="Proteomes" id="UP000814033"/>
    </source>
</evidence>
<proteinExistence type="predicted"/>
<dbReference type="Proteomes" id="UP000814033">
    <property type="component" value="Unassembled WGS sequence"/>
</dbReference>
<keyword evidence="2" id="KW-1185">Reference proteome</keyword>
<gene>
    <name evidence="1" type="ORF">FA95DRAFT_1564305</name>
</gene>
<accession>A0ACB8REB8</accession>